<gene>
    <name evidence="2" type="ORF">CM240_2773</name>
</gene>
<keyword evidence="3" id="KW-1185">Reference proteome</keyword>
<evidence type="ECO:0000313" key="3">
    <source>
        <dbReference type="Proteomes" id="UP000019426"/>
    </source>
</evidence>
<proteinExistence type="predicted"/>
<dbReference type="EMBL" id="HG917869">
    <property type="protein sequence ID" value="CDM69890.1"/>
    <property type="molecule type" value="Genomic_DNA"/>
</dbReference>
<dbReference type="eggNOG" id="ENOG5032VRS">
    <property type="taxonomic scope" value="Bacteria"/>
</dbReference>
<reference evidence="2 3" key="1">
    <citation type="submission" date="2013-11" db="EMBL/GenBank/DDBJ databases">
        <title>Complete genome sequence of Clostridum sp. M2/40.</title>
        <authorList>
            <person name="Wibberg D."/>
            <person name="Puehler A."/>
            <person name="Schlueter A."/>
        </authorList>
    </citation>
    <scope>NUCLEOTIDE SEQUENCE [LARGE SCALE GENOMIC DNA]</scope>
    <source>
        <strain evidence="3">M2/40</strain>
    </source>
</reference>
<dbReference type="STRING" id="1216932.CM240_2773"/>
<feature type="transmembrane region" description="Helical" evidence="1">
    <location>
        <begin position="170"/>
        <end position="189"/>
    </location>
</feature>
<evidence type="ECO:0000256" key="1">
    <source>
        <dbReference type="SAM" id="Phobius"/>
    </source>
</evidence>
<organism evidence="2 3">
    <name type="scientific">Clostridium bornimense</name>
    <dbReference type="NCBI Taxonomy" id="1216932"/>
    <lineage>
        <taxon>Bacteria</taxon>
        <taxon>Bacillati</taxon>
        <taxon>Bacillota</taxon>
        <taxon>Clostridia</taxon>
        <taxon>Eubacteriales</taxon>
        <taxon>Clostridiaceae</taxon>
        <taxon>Clostridium</taxon>
    </lineage>
</organism>
<dbReference type="Pfam" id="PF13787">
    <property type="entry name" value="HXXEE"/>
    <property type="match status" value="1"/>
</dbReference>
<evidence type="ECO:0000313" key="2">
    <source>
        <dbReference type="EMBL" id="CDM69890.1"/>
    </source>
</evidence>
<name>W6SJL6_9CLOT</name>
<feature type="transmembrane region" description="Helical" evidence="1">
    <location>
        <begin position="106"/>
        <end position="124"/>
    </location>
</feature>
<dbReference type="RefSeq" id="WP_044040080.1">
    <property type="nucleotide sequence ID" value="NZ_HG917869.1"/>
</dbReference>
<keyword evidence="1" id="KW-0472">Membrane</keyword>
<accession>W6SJL6</accession>
<dbReference type="AlphaFoldDB" id="W6SJL6"/>
<dbReference type="PATRIC" id="fig|1216932.3.peg.2736"/>
<dbReference type="KEGG" id="clt:CM240_2773"/>
<feature type="transmembrane region" description="Helical" evidence="1">
    <location>
        <begin position="33"/>
        <end position="50"/>
    </location>
</feature>
<protein>
    <submittedName>
        <fullName evidence="2">Putative membrane protein</fullName>
    </submittedName>
</protein>
<feature type="transmembrane region" description="Helical" evidence="1">
    <location>
        <begin position="9"/>
        <end position="27"/>
    </location>
</feature>
<dbReference type="OrthoDB" id="2591569at2"/>
<sequence>MKKFLLRHFYNISLGIGIVVLIGAIIFWKDMSFLQGLAVLNFAVINFHFFEEFGFPGGFPKFCNTIFACKNSPAPDRYPLNQMSAFLTNWVTAIVLYLPPIFFPDVIWFGLAPILFGGVAQLLMHGIYNNIVLKKFYNAGLAAVLFGHVPIAICYIYYITVHNLASGWDYLIGTVIMVLWYVVVVRIIINKTFEDVNSPYPFDEVEMNKFKK</sequence>
<feature type="transmembrane region" description="Helical" evidence="1">
    <location>
        <begin position="136"/>
        <end position="158"/>
    </location>
</feature>
<keyword evidence="1" id="KW-0812">Transmembrane</keyword>
<dbReference type="Proteomes" id="UP000019426">
    <property type="component" value="Chromosome M2/40_rep2"/>
</dbReference>
<feature type="transmembrane region" description="Helical" evidence="1">
    <location>
        <begin position="80"/>
        <end position="100"/>
    </location>
</feature>
<dbReference type="InterPro" id="IPR025671">
    <property type="entry name" value="HXXEE"/>
</dbReference>
<dbReference type="HOGENOM" id="CLU_098225_0_0_9"/>
<keyword evidence="1" id="KW-1133">Transmembrane helix</keyword>